<reference evidence="3" key="1">
    <citation type="submission" date="2020-10" db="EMBL/GenBank/DDBJ databases">
        <authorList>
            <person name="Gilroy R."/>
        </authorList>
    </citation>
    <scope>NUCLEOTIDE SEQUENCE</scope>
    <source>
        <strain evidence="3">35461</strain>
    </source>
</reference>
<evidence type="ECO:0000313" key="4">
    <source>
        <dbReference type="Proteomes" id="UP000886845"/>
    </source>
</evidence>
<gene>
    <name evidence="3" type="ORF">IAC79_07430</name>
</gene>
<reference evidence="3" key="2">
    <citation type="journal article" date="2021" name="PeerJ">
        <title>Extensive microbial diversity within the chicken gut microbiome revealed by metagenomics and culture.</title>
        <authorList>
            <person name="Gilroy R."/>
            <person name="Ravi A."/>
            <person name="Getino M."/>
            <person name="Pursley I."/>
            <person name="Horton D.L."/>
            <person name="Alikhan N.F."/>
            <person name="Baker D."/>
            <person name="Gharbi K."/>
            <person name="Hall N."/>
            <person name="Watson M."/>
            <person name="Adriaenssens E.M."/>
            <person name="Foster-Nyarko E."/>
            <person name="Jarju S."/>
            <person name="Secka A."/>
            <person name="Antonio M."/>
            <person name="Oren A."/>
            <person name="Chaudhuri R.R."/>
            <person name="La Ragione R."/>
            <person name="Hildebrand F."/>
            <person name="Pallen M.J."/>
        </authorList>
    </citation>
    <scope>NUCLEOTIDE SEQUENCE</scope>
    <source>
        <strain evidence="3">35461</strain>
    </source>
</reference>
<keyword evidence="2" id="KW-1133">Transmembrane helix</keyword>
<protein>
    <submittedName>
        <fullName evidence="3">Uncharacterized protein</fullName>
    </submittedName>
</protein>
<feature type="transmembrane region" description="Helical" evidence="2">
    <location>
        <begin position="51"/>
        <end position="67"/>
    </location>
</feature>
<organism evidence="3 4">
    <name type="scientific">Candidatus Spyradenecus faecavium</name>
    <dbReference type="NCBI Taxonomy" id="2840947"/>
    <lineage>
        <taxon>Bacteria</taxon>
        <taxon>Pseudomonadati</taxon>
        <taxon>Lentisphaerota</taxon>
        <taxon>Lentisphaeria</taxon>
        <taxon>Lentisphaerales</taxon>
        <taxon>Lentisphaeraceae</taxon>
        <taxon>Lentisphaeraceae incertae sedis</taxon>
        <taxon>Candidatus Spyradenecus</taxon>
    </lineage>
</organism>
<name>A0A9D1T3D2_9BACT</name>
<evidence type="ECO:0000256" key="2">
    <source>
        <dbReference type="SAM" id="Phobius"/>
    </source>
</evidence>
<sequence>MADPDPKQDPTPEDAQKAPRPDAPRRPDAAGKGKPDPKRPEGEGPKWKRPFIVWVLLGVFLVSLFGIF</sequence>
<dbReference type="EMBL" id="DVOR01000233">
    <property type="protein sequence ID" value="HIV09926.1"/>
    <property type="molecule type" value="Genomic_DNA"/>
</dbReference>
<feature type="non-terminal residue" evidence="3">
    <location>
        <position position="68"/>
    </location>
</feature>
<feature type="region of interest" description="Disordered" evidence="1">
    <location>
        <begin position="1"/>
        <end position="46"/>
    </location>
</feature>
<keyword evidence="2" id="KW-0812">Transmembrane</keyword>
<dbReference type="AlphaFoldDB" id="A0A9D1T3D2"/>
<proteinExistence type="predicted"/>
<keyword evidence="2" id="KW-0472">Membrane</keyword>
<evidence type="ECO:0000256" key="1">
    <source>
        <dbReference type="SAM" id="MobiDB-lite"/>
    </source>
</evidence>
<dbReference type="Proteomes" id="UP000886845">
    <property type="component" value="Unassembled WGS sequence"/>
</dbReference>
<comment type="caution">
    <text evidence="3">The sequence shown here is derived from an EMBL/GenBank/DDBJ whole genome shotgun (WGS) entry which is preliminary data.</text>
</comment>
<accession>A0A9D1T3D2</accession>
<evidence type="ECO:0000313" key="3">
    <source>
        <dbReference type="EMBL" id="HIV09926.1"/>
    </source>
</evidence>